<proteinExistence type="predicted"/>
<dbReference type="PANTHER" id="PTHR31891:SF1">
    <property type="entry name" value="FORMAMIDASE C869.04-RELATED"/>
    <property type="match status" value="1"/>
</dbReference>
<gene>
    <name evidence="1" type="ORF">Q5741_19730</name>
</gene>
<dbReference type="SUPFAM" id="SSF141130">
    <property type="entry name" value="Acetamidase/Formamidase-like"/>
    <property type="match status" value="1"/>
</dbReference>
<dbReference type="RefSeq" id="WP_305025839.1">
    <property type="nucleotide sequence ID" value="NZ_JAUQTB010000019.1"/>
</dbReference>
<organism evidence="1 2">
    <name type="scientific">Paenibacillus lacisoli</name>
    <dbReference type="NCBI Taxonomy" id="3064525"/>
    <lineage>
        <taxon>Bacteria</taxon>
        <taxon>Bacillati</taxon>
        <taxon>Bacillota</taxon>
        <taxon>Bacilli</taxon>
        <taxon>Bacillales</taxon>
        <taxon>Paenibacillaceae</taxon>
        <taxon>Paenibacillus</taxon>
    </lineage>
</organism>
<accession>A0ABT9CL24</accession>
<reference evidence="1 2" key="1">
    <citation type="submission" date="2023-07" db="EMBL/GenBank/DDBJ databases">
        <title>Paenibacillus sp. JX-17 nov. isolated from soil.</title>
        <authorList>
            <person name="Wan Y."/>
            <person name="Liu B."/>
        </authorList>
    </citation>
    <scope>NUCLEOTIDE SEQUENCE [LARGE SCALE GENOMIC DNA]</scope>
    <source>
        <strain evidence="1 2">JX-17</strain>
    </source>
</reference>
<dbReference type="Gene3D" id="2.60.120.580">
    <property type="entry name" value="Acetamidase/Formamidase-like domains"/>
    <property type="match status" value="1"/>
</dbReference>
<name>A0ABT9CL24_9BACL</name>
<comment type="caution">
    <text evidence="1">The sequence shown here is derived from an EMBL/GenBank/DDBJ whole genome shotgun (WGS) entry which is preliminary data.</text>
</comment>
<evidence type="ECO:0000313" key="1">
    <source>
        <dbReference type="EMBL" id="MDO7908622.1"/>
    </source>
</evidence>
<dbReference type="InterPro" id="IPR004304">
    <property type="entry name" value="FmdA_AmdA"/>
</dbReference>
<sequence length="308" mass="33143">MTNGLKVEKEHFIYAFDKNTEPAVQVSPGSRLVIETYDCFQNQIQHADTTYSTIDWNRINPATGPVYVESAEPGDILKVTIEQIDLGPQGVMATGPQLGIMGHRLNEFEVKIIPVQNGKALFNDKLQLDLNPMIGVIGVAPEQEPVSCGTPGSHGGNMDTTLVTTGAVLYFPVYQPGALFALGDLHAAMGDGEVGVSGIEIPAEVTVTLDVIKGQSIPYPFLENKDGLAVLVSKETLDEAAKSAVEIMADTLLPHTDLSLGELTMLFSAVGQSQISQIVDPLMTARFFVPRQVLDAYNIQLFNGSLAE</sequence>
<dbReference type="EMBL" id="JAUQTB010000019">
    <property type="protein sequence ID" value="MDO7908622.1"/>
    <property type="molecule type" value="Genomic_DNA"/>
</dbReference>
<dbReference type="Gene3D" id="2.40.10.120">
    <property type="match status" value="1"/>
</dbReference>
<dbReference type="Gene3D" id="3.10.28.20">
    <property type="entry name" value="Acetamidase/Formamidase-like domains"/>
    <property type="match status" value="1"/>
</dbReference>
<evidence type="ECO:0000313" key="2">
    <source>
        <dbReference type="Proteomes" id="UP001240171"/>
    </source>
</evidence>
<protein>
    <submittedName>
        <fullName evidence="1">Acetamidase/formamidase family protein</fullName>
    </submittedName>
</protein>
<dbReference type="Proteomes" id="UP001240171">
    <property type="component" value="Unassembled WGS sequence"/>
</dbReference>
<keyword evidence="2" id="KW-1185">Reference proteome</keyword>
<dbReference type="Pfam" id="PF03069">
    <property type="entry name" value="FmdA_AmdA"/>
    <property type="match status" value="2"/>
</dbReference>
<dbReference type="PANTHER" id="PTHR31891">
    <property type="entry name" value="FORMAMIDASE C869.04-RELATED"/>
    <property type="match status" value="1"/>
</dbReference>